<sequence length="83" mass="8627">MFIGRVFVHPTSGMSGATASSPVCAVLGMLFFAAFITLVVIAIVACVMAAFDRDGDRLLHAAIVVAIMAILLAIAWNVACMLA</sequence>
<organism evidence="2 3">
    <name type="scientific">Bifidobacterium adolescentis</name>
    <dbReference type="NCBI Taxonomy" id="1680"/>
    <lineage>
        <taxon>Bacteria</taxon>
        <taxon>Bacillati</taxon>
        <taxon>Actinomycetota</taxon>
        <taxon>Actinomycetes</taxon>
        <taxon>Bifidobacteriales</taxon>
        <taxon>Bifidobacteriaceae</taxon>
        <taxon>Bifidobacterium</taxon>
    </lineage>
</organism>
<gene>
    <name evidence="2" type="ORF">AD0028_1997</name>
</gene>
<evidence type="ECO:0000313" key="2">
    <source>
        <dbReference type="EMBL" id="OSG90540.1"/>
    </source>
</evidence>
<dbReference type="RefSeq" id="WP_085408783.1">
    <property type="nucleotide sequence ID" value="NZ_LNKF01000020.1"/>
</dbReference>
<dbReference type="EMBL" id="LNKF01000020">
    <property type="protein sequence ID" value="OSG90540.1"/>
    <property type="molecule type" value="Genomic_DNA"/>
</dbReference>
<evidence type="ECO:0000256" key="1">
    <source>
        <dbReference type="SAM" id="Phobius"/>
    </source>
</evidence>
<keyword evidence="1" id="KW-1133">Transmembrane helix</keyword>
<name>A0A1X2Z807_BIFAD</name>
<feature type="transmembrane region" description="Helical" evidence="1">
    <location>
        <begin position="20"/>
        <end position="51"/>
    </location>
</feature>
<keyword evidence="1" id="KW-0472">Membrane</keyword>
<reference evidence="2 3" key="1">
    <citation type="journal article" date="2016" name="Sci. Rep.">
        <title>Evaluation of genetic diversity among strains of the human gut commensal Bifidobacterium adolescentis.</title>
        <authorList>
            <person name="Duranti S."/>
            <person name="Milani C."/>
            <person name="Lugli G.A."/>
            <person name="Mancabelli L."/>
            <person name="Turroni F."/>
            <person name="Ferrario C."/>
            <person name="Mangifesta M."/>
            <person name="Viappiani A."/>
            <person name="Sanchez B."/>
            <person name="Margolles A."/>
            <person name="van Sinderen D."/>
            <person name="Ventura M."/>
        </authorList>
    </citation>
    <scope>NUCLEOTIDE SEQUENCE [LARGE SCALE GENOMIC DNA]</scope>
    <source>
        <strain evidence="2 3">AD2-8</strain>
    </source>
</reference>
<proteinExistence type="predicted"/>
<accession>A0A1X2Z807</accession>
<protein>
    <submittedName>
        <fullName evidence="2">Uncharacterized protein</fullName>
    </submittedName>
</protein>
<feature type="transmembrane region" description="Helical" evidence="1">
    <location>
        <begin position="58"/>
        <end position="79"/>
    </location>
</feature>
<comment type="caution">
    <text evidence="2">The sequence shown here is derived from an EMBL/GenBank/DDBJ whole genome shotgun (WGS) entry which is preliminary data.</text>
</comment>
<keyword evidence="1" id="KW-0812">Transmembrane</keyword>
<dbReference type="AlphaFoldDB" id="A0A1X2Z807"/>
<dbReference type="Proteomes" id="UP000193664">
    <property type="component" value="Unassembled WGS sequence"/>
</dbReference>
<evidence type="ECO:0000313" key="3">
    <source>
        <dbReference type="Proteomes" id="UP000193664"/>
    </source>
</evidence>